<dbReference type="RefSeq" id="WP_095980630.1">
    <property type="nucleotide sequence ID" value="NZ_CP022163.1"/>
</dbReference>
<name>A0A250IMF7_9BACT</name>
<evidence type="ECO:0000313" key="1">
    <source>
        <dbReference type="EMBL" id="ATB32458.1"/>
    </source>
</evidence>
<sequence length="109" mass="12143">MSDQQTVEDIQRGWARDAMSSDLGLWWLAADIREWRPGATEDEVRLETLSALRPLLTSGALRAVHLLPGGAFAPWEGTAEEQLARMDAEWAALGRRPDLGDIVWFIGAR</sequence>
<organism evidence="1 2">
    <name type="scientific">Melittangium boletus DSM 14713</name>
    <dbReference type="NCBI Taxonomy" id="1294270"/>
    <lineage>
        <taxon>Bacteria</taxon>
        <taxon>Pseudomonadati</taxon>
        <taxon>Myxococcota</taxon>
        <taxon>Myxococcia</taxon>
        <taxon>Myxococcales</taxon>
        <taxon>Cystobacterineae</taxon>
        <taxon>Archangiaceae</taxon>
        <taxon>Melittangium</taxon>
    </lineage>
</organism>
<dbReference type="Proteomes" id="UP000217289">
    <property type="component" value="Chromosome"/>
</dbReference>
<keyword evidence="2" id="KW-1185">Reference proteome</keyword>
<evidence type="ECO:0000313" key="2">
    <source>
        <dbReference type="Proteomes" id="UP000217289"/>
    </source>
</evidence>
<gene>
    <name evidence="1" type="ORF">MEBOL_005938</name>
</gene>
<dbReference type="OrthoDB" id="3078424at2"/>
<dbReference type="EMBL" id="CP022163">
    <property type="protein sequence ID" value="ATB32458.1"/>
    <property type="molecule type" value="Genomic_DNA"/>
</dbReference>
<accession>A0A250IMF7</accession>
<protein>
    <submittedName>
        <fullName evidence="1">Uncharacterized protein</fullName>
    </submittedName>
</protein>
<dbReference type="KEGG" id="mbd:MEBOL_005938"/>
<reference evidence="1 2" key="1">
    <citation type="submission" date="2017-06" db="EMBL/GenBank/DDBJ databases">
        <authorList>
            <person name="Kim H.J."/>
            <person name="Triplett B.A."/>
        </authorList>
    </citation>
    <scope>NUCLEOTIDE SEQUENCE [LARGE SCALE GENOMIC DNA]</scope>
    <source>
        <strain evidence="1 2">DSM 14713</strain>
    </source>
</reference>
<dbReference type="AlphaFoldDB" id="A0A250IMF7"/>
<proteinExistence type="predicted"/>